<dbReference type="GO" id="GO:0005794">
    <property type="term" value="C:Golgi apparatus"/>
    <property type="evidence" value="ECO:0007669"/>
    <property type="project" value="UniProtKB-SubCell"/>
</dbReference>
<dbReference type="SUPFAM" id="SSF81653">
    <property type="entry name" value="Calcium ATPase, transduction domain A"/>
    <property type="match status" value="1"/>
</dbReference>
<dbReference type="Pfam" id="PF00689">
    <property type="entry name" value="Cation_ATPase_C"/>
    <property type="match status" value="1"/>
</dbReference>
<dbReference type="GO" id="GO:0046872">
    <property type="term" value="F:metal ion binding"/>
    <property type="evidence" value="ECO:0007669"/>
    <property type="project" value="UniProtKB-KW"/>
</dbReference>
<dbReference type="SUPFAM" id="SSF81665">
    <property type="entry name" value="Calcium ATPase, transmembrane domain M"/>
    <property type="match status" value="1"/>
</dbReference>
<evidence type="ECO:0000256" key="17">
    <source>
        <dbReference type="ARBA" id="ARBA00023136"/>
    </source>
</evidence>
<dbReference type="Pfam" id="PF00690">
    <property type="entry name" value="Cation_ATPase_N"/>
    <property type="match status" value="1"/>
</dbReference>
<feature type="transmembrane region" description="Helical" evidence="20">
    <location>
        <begin position="301"/>
        <end position="319"/>
    </location>
</feature>
<evidence type="ECO:0000256" key="16">
    <source>
        <dbReference type="ARBA" id="ARBA00023065"/>
    </source>
</evidence>
<dbReference type="SUPFAM" id="SSF81660">
    <property type="entry name" value="Metal cation-transporting ATPase, ATP-binding domain N"/>
    <property type="match status" value="1"/>
</dbReference>
<keyword evidence="7" id="KW-0479">Metal-binding</keyword>
<keyword evidence="5 20" id="KW-0109">Calcium transport</keyword>
<keyword evidence="9 20" id="KW-0106">Calcium</keyword>
<dbReference type="PANTHER" id="PTHR42861">
    <property type="entry name" value="CALCIUM-TRANSPORTING ATPASE"/>
    <property type="match status" value="1"/>
</dbReference>
<dbReference type="SUPFAM" id="SSF56784">
    <property type="entry name" value="HAD-like"/>
    <property type="match status" value="1"/>
</dbReference>
<evidence type="ECO:0000256" key="3">
    <source>
        <dbReference type="ARBA" id="ARBA00005675"/>
    </source>
</evidence>
<evidence type="ECO:0000256" key="11">
    <source>
        <dbReference type="ARBA" id="ARBA00022842"/>
    </source>
</evidence>
<dbReference type="SFLD" id="SFLDS00003">
    <property type="entry name" value="Haloacid_Dehalogenase"/>
    <property type="match status" value="1"/>
</dbReference>
<dbReference type="SMART" id="SM00831">
    <property type="entry name" value="Cation_ATPase_N"/>
    <property type="match status" value="1"/>
</dbReference>
<dbReference type="EC" id="7.2.2.10" evidence="20"/>
<dbReference type="PRINTS" id="PR00119">
    <property type="entry name" value="CATATPASE"/>
</dbReference>
<dbReference type="Pfam" id="PF00122">
    <property type="entry name" value="E1-E2_ATPase"/>
    <property type="match status" value="1"/>
</dbReference>
<dbReference type="PROSITE" id="PS00154">
    <property type="entry name" value="ATPASE_E1_E2"/>
    <property type="match status" value="1"/>
</dbReference>
<keyword evidence="8 20" id="KW-0547">Nucleotide-binding</keyword>
<evidence type="ECO:0000256" key="18">
    <source>
        <dbReference type="ARBA" id="ARBA00047282"/>
    </source>
</evidence>
<comment type="function">
    <text evidence="20">Catalyzes the hydrolysis of ATP coupled with the transport of calcium.</text>
</comment>
<dbReference type="NCBIfam" id="TIGR01522">
    <property type="entry name" value="ATPase-IIA2_Ca"/>
    <property type="match status" value="1"/>
</dbReference>
<dbReference type="SFLD" id="SFLDF00027">
    <property type="entry name" value="p-type_atpase"/>
    <property type="match status" value="1"/>
</dbReference>
<feature type="transmembrane region" description="Helical" evidence="20">
    <location>
        <begin position="331"/>
        <end position="355"/>
    </location>
</feature>
<keyword evidence="14 20" id="KW-1133">Transmembrane helix</keyword>
<comment type="caution">
    <text evidence="22">The sequence shown here is derived from an EMBL/GenBank/DDBJ whole genome shotgun (WGS) entry which is preliminary data.</text>
</comment>
<dbReference type="AlphaFoldDB" id="A0AAV6V1M9"/>
<dbReference type="PRINTS" id="PR00120">
    <property type="entry name" value="HATPASE"/>
</dbReference>
<keyword evidence="10 20" id="KW-0067">ATP-binding</keyword>
<keyword evidence="23" id="KW-1185">Reference proteome</keyword>
<dbReference type="EMBL" id="JAFNEN010000185">
    <property type="protein sequence ID" value="KAG8190384.1"/>
    <property type="molecule type" value="Genomic_DNA"/>
</dbReference>
<dbReference type="FunFam" id="3.40.1110.10:FF:000006">
    <property type="entry name" value="Calcium-transporting ATPase"/>
    <property type="match status" value="1"/>
</dbReference>
<dbReference type="InterPro" id="IPR006068">
    <property type="entry name" value="ATPase_P-typ_cation-transptr_C"/>
</dbReference>
<comment type="catalytic activity">
    <reaction evidence="19">
        <text>Mn(2+)(in) + ATP + H2O = Mn(2+)(out) + ADP + phosphate + H(+)</text>
        <dbReference type="Rhea" id="RHEA:66820"/>
        <dbReference type="ChEBI" id="CHEBI:15377"/>
        <dbReference type="ChEBI" id="CHEBI:15378"/>
        <dbReference type="ChEBI" id="CHEBI:29035"/>
        <dbReference type="ChEBI" id="CHEBI:30616"/>
        <dbReference type="ChEBI" id="CHEBI:43474"/>
        <dbReference type="ChEBI" id="CHEBI:456216"/>
    </reaction>
    <physiologicalReaction direction="left-to-right" evidence="19">
        <dbReference type="Rhea" id="RHEA:66821"/>
    </physiologicalReaction>
</comment>
<dbReference type="NCBIfam" id="TIGR01494">
    <property type="entry name" value="ATPase_P-type"/>
    <property type="match status" value="3"/>
</dbReference>
<evidence type="ECO:0000259" key="21">
    <source>
        <dbReference type="SMART" id="SM00831"/>
    </source>
</evidence>
<keyword evidence="6 20" id="KW-0812">Transmembrane</keyword>
<evidence type="ECO:0000313" key="23">
    <source>
        <dbReference type="Proteomes" id="UP000827092"/>
    </source>
</evidence>
<evidence type="ECO:0000256" key="5">
    <source>
        <dbReference type="ARBA" id="ARBA00022568"/>
    </source>
</evidence>
<protein>
    <recommendedName>
        <fullName evidence="20">Calcium-transporting ATPase</fullName>
        <ecNumber evidence="20">7.2.2.10</ecNumber>
    </recommendedName>
</protein>
<evidence type="ECO:0000256" key="1">
    <source>
        <dbReference type="ARBA" id="ARBA00004166"/>
    </source>
</evidence>
<evidence type="ECO:0000256" key="20">
    <source>
        <dbReference type="RuleBase" id="RU361146"/>
    </source>
</evidence>
<dbReference type="InterPro" id="IPR023214">
    <property type="entry name" value="HAD_sf"/>
</dbReference>
<dbReference type="SFLD" id="SFLDG00002">
    <property type="entry name" value="C1.7:_P-type_atpase_like"/>
    <property type="match status" value="1"/>
</dbReference>
<keyword evidence="11" id="KW-0460">Magnesium</keyword>
<dbReference type="CDD" id="cd02085">
    <property type="entry name" value="P-type_ATPase_SPCA"/>
    <property type="match status" value="1"/>
</dbReference>
<accession>A0AAV6V1M9</accession>
<comment type="caution">
    <text evidence="20">Lacks conserved residue(s) required for the propagation of feature annotation.</text>
</comment>
<dbReference type="InterPro" id="IPR036412">
    <property type="entry name" value="HAD-like_sf"/>
</dbReference>
<feature type="transmembrane region" description="Helical" evidence="20">
    <location>
        <begin position="117"/>
        <end position="134"/>
    </location>
</feature>
<comment type="similarity">
    <text evidence="3">Belongs to the cation transport ATPase (P-type) (TC 3.A.3) family. Type IIA subfamily.</text>
</comment>
<organism evidence="22 23">
    <name type="scientific">Oedothorax gibbosus</name>
    <dbReference type="NCBI Taxonomy" id="931172"/>
    <lineage>
        <taxon>Eukaryota</taxon>
        <taxon>Metazoa</taxon>
        <taxon>Ecdysozoa</taxon>
        <taxon>Arthropoda</taxon>
        <taxon>Chelicerata</taxon>
        <taxon>Arachnida</taxon>
        <taxon>Araneae</taxon>
        <taxon>Araneomorphae</taxon>
        <taxon>Entelegynae</taxon>
        <taxon>Araneoidea</taxon>
        <taxon>Linyphiidae</taxon>
        <taxon>Erigoninae</taxon>
        <taxon>Oedothorax</taxon>
    </lineage>
</organism>
<dbReference type="InterPro" id="IPR023298">
    <property type="entry name" value="ATPase_P-typ_TM_dom_sf"/>
</dbReference>
<comment type="catalytic activity">
    <reaction evidence="18">
        <text>Ca(2+)(in) + ATP + H2O = Ca(2+)(out) + ADP + phosphate + H(+)</text>
        <dbReference type="Rhea" id="RHEA:18105"/>
        <dbReference type="ChEBI" id="CHEBI:15377"/>
        <dbReference type="ChEBI" id="CHEBI:15378"/>
        <dbReference type="ChEBI" id="CHEBI:29108"/>
        <dbReference type="ChEBI" id="CHEBI:30616"/>
        <dbReference type="ChEBI" id="CHEBI:43474"/>
        <dbReference type="ChEBI" id="CHEBI:456216"/>
        <dbReference type="EC" id="7.2.2.10"/>
    </reaction>
    <physiologicalReaction direction="left-to-right" evidence="18">
        <dbReference type="Rhea" id="RHEA:18106"/>
    </physiologicalReaction>
</comment>
<dbReference type="InterPro" id="IPR044492">
    <property type="entry name" value="P_typ_ATPase_HD_dom"/>
</dbReference>
<dbReference type="InterPro" id="IPR018303">
    <property type="entry name" value="ATPase_P-typ_P_site"/>
</dbReference>
<dbReference type="Gene3D" id="3.40.1110.10">
    <property type="entry name" value="Calcium-transporting ATPase, cytoplasmic domain N"/>
    <property type="match status" value="1"/>
</dbReference>
<dbReference type="Pfam" id="PF13246">
    <property type="entry name" value="Cation_ATPase"/>
    <property type="match status" value="1"/>
</dbReference>
<dbReference type="Gene3D" id="2.70.150.10">
    <property type="entry name" value="Calcium-transporting ATPase, cytoplasmic transduction domain A"/>
    <property type="match status" value="1"/>
</dbReference>
<gene>
    <name evidence="22" type="ORF">JTE90_022027</name>
</gene>
<dbReference type="Gene3D" id="1.20.1110.10">
    <property type="entry name" value="Calcium-transporting ATPase, transmembrane domain"/>
    <property type="match status" value="1"/>
</dbReference>
<feature type="transmembrane region" description="Helical" evidence="20">
    <location>
        <begin position="903"/>
        <end position="921"/>
    </location>
</feature>
<dbReference type="FunFam" id="1.20.1110.10:FF:000106">
    <property type="entry name" value="E1-E2 ATPase, putative"/>
    <property type="match status" value="1"/>
</dbReference>
<dbReference type="GO" id="GO:0016887">
    <property type="term" value="F:ATP hydrolysis activity"/>
    <property type="evidence" value="ECO:0007669"/>
    <property type="project" value="InterPro"/>
</dbReference>
<evidence type="ECO:0000313" key="22">
    <source>
        <dbReference type="EMBL" id="KAG8190384.1"/>
    </source>
</evidence>
<keyword evidence="4 20" id="KW-0813">Transport</keyword>
<keyword evidence="15" id="KW-0333">Golgi apparatus</keyword>
<evidence type="ECO:0000256" key="13">
    <source>
        <dbReference type="ARBA" id="ARBA00022967"/>
    </source>
</evidence>
<feature type="domain" description="Cation-transporting P-type ATPase N-terminal" evidence="21">
    <location>
        <begin position="59"/>
        <end position="133"/>
    </location>
</feature>
<dbReference type="FunFam" id="2.70.150.10:FF:000008">
    <property type="entry name" value="Calcium-transporting ATPase"/>
    <property type="match status" value="1"/>
</dbReference>
<evidence type="ECO:0000256" key="15">
    <source>
        <dbReference type="ARBA" id="ARBA00023034"/>
    </source>
</evidence>
<name>A0AAV6V1M9_9ARAC</name>
<sequence length="947" mass="104121">MGMDSESFRTMSPGLNQMAYEKLESNDLSHVNSVGVNLIFYFCKHTDEAEGMRCIRTEEACRCSYDEVATLLKTDIHSGLSWPEANRRLGLHGYNEFELTPEEPLWKKYIEQFKNPLIVLLLASALVSICMQQFDDAFSITAAIVIVVTVAFVQEYRSEKSLEALNKLVPPTCTCLREGRKEAFLAKNLVPGDIVLLSIGDRVPADLRLFEAIDLSVDESSFTGETEPSNKVTMPLEKTNGISSRHNIAFMGTLVRCGVAKGIVIATAENSEFGEVFKMMQAEEAPKTPLQISMDLLGKQLSFYSFAIIGVIMLVGWFQGRPLMEMFNIGVSLAVAAIPEGLPIVVTVTLALGVMRMATRNAIIKKLPTVETLGCVNVVCCDKTGTLTKNEMTVTTVVTSELYHVEISGVGYSELGQASIAEPGDHSQQINSVQAIIEAGCICNNAEIVNDQLRGQPTEGALITAAKKLDIHGVRERYTRLQEIPFSSEHKFMAVKCLPKFGGSEQYYVKGAIEIILPKCTRYSIHGSPVQLSKDTFSQFMKEAQYMGRKGLRVLAFATGQSLDDLLFVGLVGILDPPRSGVAEAIKTLHGSGVQVKMLTGDSEDTACAIASRLGLYAVGSSSLSGEQIDCMNEADLSHIIHSVTVFYRVGPGHKLRIVKALQKSGAIVGMTGDGVNDGVALKKADIGIAMGKVGTDVCKEAADMILVDDDFFTIMAAIEEGKGIFHNIRNFVRFQLSTSIAALSLVAVSTFMHIPNPLNAMQILWINIIMDGPPAQSLGVEPVDHDVLKQPPRNVKEPMITRELITNVIISALIIITGTMWIFRTEMSDNMVTRRDTTMTFTCFVFFDMFNALSCRSQTKSIFTIGLYSNRMFLLAVSGSVIGQLLVIYFPPLQRIFQTESLPLSDILMLVALTSSVFIVSEIKKLIERRLLQKKMEKQFFDSDYV</sequence>
<evidence type="ECO:0000256" key="9">
    <source>
        <dbReference type="ARBA" id="ARBA00022837"/>
    </source>
</evidence>
<feature type="transmembrane region" description="Helical" evidence="20">
    <location>
        <begin position="140"/>
        <end position="157"/>
    </location>
</feature>
<evidence type="ECO:0000256" key="7">
    <source>
        <dbReference type="ARBA" id="ARBA00022723"/>
    </source>
</evidence>
<proteinExistence type="inferred from homology"/>
<dbReference type="InterPro" id="IPR006413">
    <property type="entry name" value="P-type_ATPase_IIA_PMR1"/>
</dbReference>
<dbReference type="InterPro" id="IPR059000">
    <property type="entry name" value="ATPase_P-type_domA"/>
</dbReference>
<keyword evidence="12" id="KW-0703">Sarcoplasmic reticulum</keyword>
<keyword evidence="16 20" id="KW-0406">Ion transport</keyword>
<evidence type="ECO:0000256" key="6">
    <source>
        <dbReference type="ARBA" id="ARBA00022692"/>
    </source>
</evidence>
<reference evidence="22 23" key="1">
    <citation type="journal article" date="2022" name="Nat. Ecol. Evol.">
        <title>A masculinizing supergene underlies an exaggerated male reproductive morph in a spider.</title>
        <authorList>
            <person name="Hendrickx F."/>
            <person name="De Corte Z."/>
            <person name="Sonet G."/>
            <person name="Van Belleghem S.M."/>
            <person name="Kostlbacher S."/>
            <person name="Vangestel C."/>
        </authorList>
    </citation>
    <scope>NUCLEOTIDE SEQUENCE [LARGE SCALE GENOMIC DNA]</scope>
    <source>
        <strain evidence="22">W744_W776</strain>
    </source>
</reference>
<dbReference type="GO" id="GO:0005388">
    <property type="term" value="F:P-type calcium transporter activity"/>
    <property type="evidence" value="ECO:0007669"/>
    <property type="project" value="UniProtKB-EC"/>
</dbReference>
<evidence type="ECO:0000256" key="14">
    <source>
        <dbReference type="ARBA" id="ARBA00022989"/>
    </source>
</evidence>
<evidence type="ECO:0000256" key="2">
    <source>
        <dbReference type="ARBA" id="ARBA00004326"/>
    </source>
</evidence>
<evidence type="ECO:0000256" key="12">
    <source>
        <dbReference type="ARBA" id="ARBA00022951"/>
    </source>
</evidence>
<evidence type="ECO:0000256" key="4">
    <source>
        <dbReference type="ARBA" id="ARBA00022448"/>
    </source>
</evidence>
<dbReference type="InterPro" id="IPR001757">
    <property type="entry name" value="P_typ_ATPase"/>
</dbReference>
<comment type="subcellular location">
    <subcellularLocation>
        <location evidence="1">Golgi apparatus</location>
        <location evidence="1">trans-Golgi network membrane</location>
        <topology evidence="1">Multi-pass membrane protein</topology>
    </subcellularLocation>
    <subcellularLocation>
        <location evidence="20">Membrane</location>
        <topology evidence="20">Multi-pass membrane protein</topology>
    </subcellularLocation>
    <subcellularLocation>
        <location evidence="2">Sarcoplasmic reticulum membrane</location>
        <topology evidence="2">Multi-pass membrane protein</topology>
    </subcellularLocation>
</comment>
<feature type="transmembrane region" description="Helical" evidence="20">
    <location>
        <begin position="805"/>
        <end position="824"/>
    </location>
</feature>
<keyword evidence="13" id="KW-1278">Translocase</keyword>
<dbReference type="Gene3D" id="3.40.50.1000">
    <property type="entry name" value="HAD superfamily/HAD-like"/>
    <property type="match status" value="1"/>
</dbReference>
<evidence type="ECO:0000256" key="10">
    <source>
        <dbReference type="ARBA" id="ARBA00022840"/>
    </source>
</evidence>
<dbReference type="InterPro" id="IPR008250">
    <property type="entry name" value="ATPase_P-typ_transduc_dom_A_sf"/>
</dbReference>
<evidence type="ECO:0000256" key="8">
    <source>
        <dbReference type="ARBA" id="ARBA00022741"/>
    </source>
</evidence>
<dbReference type="InterPro" id="IPR023299">
    <property type="entry name" value="ATPase_P-typ_cyto_dom_N"/>
</dbReference>
<keyword evidence="17 20" id="KW-0472">Membrane</keyword>
<dbReference type="InterPro" id="IPR004014">
    <property type="entry name" value="ATPase_P-typ_cation-transptr_N"/>
</dbReference>
<dbReference type="Proteomes" id="UP000827092">
    <property type="component" value="Unassembled WGS sequence"/>
</dbReference>
<dbReference type="GO" id="GO:0005524">
    <property type="term" value="F:ATP binding"/>
    <property type="evidence" value="ECO:0007669"/>
    <property type="project" value="UniProtKB-KW"/>
</dbReference>
<evidence type="ECO:0000256" key="19">
    <source>
        <dbReference type="ARBA" id="ARBA00047330"/>
    </source>
</evidence>
<feature type="transmembrane region" description="Helical" evidence="20">
    <location>
        <begin position="873"/>
        <end position="891"/>
    </location>
</feature>
<dbReference type="GO" id="GO:0033017">
    <property type="term" value="C:sarcoplasmic reticulum membrane"/>
    <property type="evidence" value="ECO:0007669"/>
    <property type="project" value="UniProtKB-SubCell"/>
</dbReference>